<evidence type="ECO:0000256" key="1">
    <source>
        <dbReference type="ARBA" id="ARBA00004141"/>
    </source>
</evidence>
<feature type="transmembrane region" description="Helical" evidence="6">
    <location>
        <begin position="222"/>
        <end position="242"/>
    </location>
</feature>
<evidence type="ECO:0000259" key="7">
    <source>
        <dbReference type="Pfam" id="PF00892"/>
    </source>
</evidence>
<comment type="similarity">
    <text evidence="2">Belongs to the EamA transporter family.</text>
</comment>
<keyword evidence="9" id="KW-1185">Reference proteome</keyword>
<feature type="domain" description="EamA" evidence="7">
    <location>
        <begin position="45"/>
        <end position="174"/>
    </location>
</feature>
<feature type="transmembrane region" description="Helical" evidence="6">
    <location>
        <begin position="189"/>
        <end position="210"/>
    </location>
</feature>
<dbReference type="InterPro" id="IPR050638">
    <property type="entry name" value="AA-Vitamin_Transporters"/>
</dbReference>
<gene>
    <name evidence="8" type="ORF">GCM10023149_41440</name>
</gene>
<reference evidence="9" key="1">
    <citation type="journal article" date="2019" name="Int. J. Syst. Evol. Microbiol.">
        <title>The Global Catalogue of Microorganisms (GCM) 10K type strain sequencing project: providing services to taxonomists for standard genome sequencing and annotation.</title>
        <authorList>
            <consortium name="The Broad Institute Genomics Platform"/>
            <consortium name="The Broad Institute Genome Sequencing Center for Infectious Disease"/>
            <person name="Wu L."/>
            <person name="Ma J."/>
        </authorList>
    </citation>
    <scope>NUCLEOTIDE SEQUENCE [LARGE SCALE GENOMIC DNA]</scope>
    <source>
        <strain evidence="9">JCM 17705</strain>
    </source>
</reference>
<evidence type="ECO:0000256" key="5">
    <source>
        <dbReference type="ARBA" id="ARBA00023136"/>
    </source>
</evidence>
<dbReference type="Proteomes" id="UP001500582">
    <property type="component" value="Unassembled WGS sequence"/>
</dbReference>
<comment type="subcellular location">
    <subcellularLocation>
        <location evidence="1">Membrane</location>
        <topology evidence="1">Multi-pass membrane protein</topology>
    </subcellularLocation>
</comment>
<proteinExistence type="inferred from homology"/>
<dbReference type="InterPro" id="IPR037185">
    <property type="entry name" value="EmrE-like"/>
</dbReference>
<accession>A0ABP8H4G1</accession>
<evidence type="ECO:0000256" key="4">
    <source>
        <dbReference type="ARBA" id="ARBA00022989"/>
    </source>
</evidence>
<keyword evidence="4 6" id="KW-1133">Transmembrane helix</keyword>
<name>A0ABP8H4G1_9SPHI</name>
<dbReference type="Gene3D" id="1.10.3730.20">
    <property type="match status" value="1"/>
</dbReference>
<dbReference type="Pfam" id="PF00892">
    <property type="entry name" value="EamA"/>
    <property type="match status" value="2"/>
</dbReference>
<dbReference type="EMBL" id="BAABFT010000014">
    <property type="protein sequence ID" value="GAA4334220.1"/>
    <property type="molecule type" value="Genomic_DNA"/>
</dbReference>
<feature type="transmembrane region" description="Helical" evidence="6">
    <location>
        <begin position="71"/>
        <end position="90"/>
    </location>
</feature>
<keyword evidence="5 6" id="KW-0472">Membrane</keyword>
<evidence type="ECO:0000313" key="8">
    <source>
        <dbReference type="EMBL" id="GAA4334220.1"/>
    </source>
</evidence>
<sequence>MQIIKKRWVLYSSLFLWTNVTDLEITLLKNTVKQQTAPSRWLILFAFFNIYIIWGSTYLAVAYGLKGLPPFVLVGARYLVAGVVLFAWCLIKGEKLPPPNLLWRQAVSGILMLVGGTGMIAWAELYISSGQAAILVATEPLWFLLLDKKRWGEYFRDKYIISGLLIGFTGIFLFMKLNHSTQAATVTSTMTIIASGVVLFSAVLWVLCSLITSNSKGNSSTIMNSGVQLLAAGFASEIIALVKGEYIGFDVDKVPFEAWAGLVFLIVMGSFIAYLSFVWLISIRPPALVSTHTYVNPVVAVFLGWIMAGEKVSGGQLIGLVVILVGILLINVPAYRAPAKIQE</sequence>
<dbReference type="SUPFAM" id="SSF103481">
    <property type="entry name" value="Multidrug resistance efflux transporter EmrE"/>
    <property type="match status" value="2"/>
</dbReference>
<feature type="transmembrane region" description="Helical" evidence="6">
    <location>
        <begin position="129"/>
        <end position="147"/>
    </location>
</feature>
<feature type="transmembrane region" description="Helical" evidence="6">
    <location>
        <begin position="102"/>
        <end position="123"/>
    </location>
</feature>
<evidence type="ECO:0000313" key="9">
    <source>
        <dbReference type="Proteomes" id="UP001500582"/>
    </source>
</evidence>
<organism evidence="8 9">
    <name type="scientific">Mucilaginibacter gynuensis</name>
    <dbReference type="NCBI Taxonomy" id="1302236"/>
    <lineage>
        <taxon>Bacteria</taxon>
        <taxon>Pseudomonadati</taxon>
        <taxon>Bacteroidota</taxon>
        <taxon>Sphingobacteriia</taxon>
        <taxon>Sphingobacteriales</taxon>
        <taxon>Sphingobacteriaceae</taxon>
        <taxon>Mucilaginibacter</taxon>
    </lineage>
</organism>
<feature type="transmembrane region" description="Helical" evidence="6">
    <location>
        <begin position="288"/>
        <end position="308"/>
    </location>
</feature>
<feature type="transmembrane region" description="Helical" evidence="6">
    <location>
        <begin position="262"/>
        <end position="281"/>
    </location>
</feature>
<keyword evidence="3 6" id="KW-0812">Transmembrane</keyword>
<evidence type="ECO:0000256" key="2">
    <source>
        <dbReference type="ARBA" id="ARBA00007362"/>
    </source>
</evidence>
<feature type="transmembrane region" description="Helical" evidence="6">
    <location>
        <begin position="41"/>
        <end position="65"/>
    </location>
</feature>
<comment type="caution">
    <text evidence="8">The sequence shown here is derived from an EMBL/GenBank/DDBJ whole genome shotgun (WGS) entry which is preliminary data.</text>
</comment>
<dbReference type="PANTHER" id="PTHR32322:SF2">
    <property type="entry name" value="EAMA DOMAIN-CONTAINING PROTEIN"/>
    <property type="match status" value="1"/>
</dbReference>
<feature type="transmembrane region" description="Helical" evidence="6">
    <location>
        <begin position="159"/>
        <end position="177"/>
    </location>
</feature>
<feature type="domain" description="EamA" evidence="7">
    <location>
        <begin position="197"/>
        <end position="331"/>
    </location>
</feature>
<feature type="transmembrane region" description="Helical" evidence="6">
    <location>
        <begin position="314"/>
        <end position="335"/>
    </location>
</feature>
<dbReference type="InterPro" id="IPR000620">
    <property type="entry name" value="EamA_dom"/>
</dbReference>
<protein>
    <submittedName>
        <fullName evidence="8">EamA family transporter</fullName>
    </submittedName>
</protein>
<evidence type="ECO:0000256" key="6">
    <source>
        <dbReference type="SAM" id="Phobius"/>
    </source>
</evidence>
<dbReference type="PANTHER" id="PTHR32322">
    <property type="entry name" value="INNER MEMBRANE TRANSPORTER"/>
    <property type="match status" value="1"/>
</dbReference>
<evidence type="ECO:0000256" key="3">
    <source>
        <dbReference type="ARBA" id="ARBA00022692"/>
    </source>
</evidence>